<dbReference type="Gramene" id="TVU34483">
    <property type="protein sequence ID" value="TVU34483"/>
    <property type="gene ID" value="EJB05_16318"/>
</dbReference>
<dbReference type="EMBL" id="RWGY01000009">
    <property type="protein sequence ID" value="TVU34483.1"/>
    <property type="molecule type" value="Genomic_DNA"/>
</dbReference>
<keyword evidence="3" id="KW-1185">Reference proteome</keyword>
<protein>
    <recommendedName>
        <fullName evidence="1">KIB1-4 beta-propeller domain-containing protein</fullName>
    </recommendedName>
</protein>
<accession>A0A5J9VEK7</accession>
<dbReference type="Proteomes" id="UP000324897">
    <property type="component" value="Unassembled WGS sequence"/>
</dbReference>
<sequence>MPVRHGWLERHALVSEGMVSGCPFLRQVFLHGRVGEVGTATDHFGEGWKLSAIGASPPLDPKEHSSDPRFQLKKWAVLKDCGYNHDIKMVNLRTCRVFRKNIPQLYYYYFYAADGGWAEPNTEEVQEHSVRLPNYIVSMEQFAGDVYVADRYGSIISNADEGIVMTQTVGAAEDGPSYYLVESAGELLLVTRRRHNADVQKGAVDTVRKVLEPLTSIGRRAIFISQVKSFVVDTFPTIEAGCIYFVDADLDLDGMARHRIIASSFCLQDQTEEDIMESGKMGRRCGPPIILEVLIDYCRSTPTYEYELSYSEDDEDDDFEGY</sequence>
<dbReference type="PANTHER" id="PTHR33165">
    <property type="entry name" value="F-BOX DOMAIN CONTAINING PROTEIN-LIKE-RELATED"/>
    <property type="match status" value="1"/>
</dbReference>
<dbReference type="AlphaFoldDB" id="A0A5J9VEK7"/>
<feature type="non-terminal residue" evidence="2">
    <location>
        <position position="1"/>
    </location>
</feature>
<dbReference type="InterPro" id="IPR005174">
    <property type="entry name" value="KIB1-4_b-propeller"/>
</dbReference>
<proteinExistence type="predicted"/>
<dbReference type="Pfam" id="PF03478">
    <property type="entry name" value="Beta-prop_KIB1-4"/>
    <property type="match status" value="1"/>
</dbReference>
<evidence type="ECO:0000313" key="2">
    <source>
        <dbReference type="EMBL" id="TVU34483.1"/>
    </source>
</evidence>
<dbReference type="OrthoDB" id="678270at2759"/>
<evidence type="ECO:0000259" key="1">
    <source>
        <dbReference type="Pfam" id="PF03478"/>
    </source>
</evidence>
<comment type="caution">
    <text evidence="2">The sequence shown here is derived from an EMBL/GenBank/DDBJ whole genome shotgun (WGS) entry which is preliminary data.</text>
</comment>
<organism evidence="2 3">
    <name type="scientific">Eragrostis curvula</name>
    <name type="common">weeping love grass</name>
    <dbReference type="NCBI Taxonomy" id="38414"/>
    <lineage>
        <taxon>Eukaryota</taxon>
        <taxon>Viridiplantae</taxon>
        <taxon>Streptophyta</taxon>
        <taxon>Embryophyta</taxon>
        <taxon>Tracheophyta</taxon>
        <taxon>Spermatophyta</taxon>
        <taxon>Magnoliopsida</taxon>
        <taxon>Liliopsida</taxon>
        <taxon>Poales</taxon>
        <taxon>Poaceae</taxon>
        <taxon>PACMAD clade</taxon>
        <taxon>Chloridoideae</taxon>
        <taxon>Eragrostideae</taxon>
        <taxon>Eragrostidinae</taxon>
        <taxon>Eragrostis</taxon>
    </lineage>
</organism>
<evidence type="ECO:0000313" key="3">
    <source>
        <dbReference type="Proteomes" id="UP000324897"/>
    </source>
</evidence>
<feature type="domain" description="KIB1-4 beta-propeller" evidence="1">
    <location>
        <begin position="111"/>
        <end position="253"/>
    </location>
</feature>
<reference evidence="2 3" key="1">
    <citation type="journal article" date="2019" name="Sci. Rep.">
        <title>A high-quality genome of Eragrostis curvula grass provides insights into Poaceae evolution and supports new strategies to enhance forage quality.</title>
        <authorList>
            <person name="Carballo J."/>
            <person name="Santos B.A.C.M."/>
            <person name="Zappacosta D."/>
            <person name="Garbus I."/>
            <person name="Selva J.P."/>
            <person name="Gallo C.A."/>
            <person name="Diaz A."/>
            <person name="Albertini E."/>
            <person name="Caccamo M."/>
            <person name="Echenique V."/>
        </authorList>
    </citation>
    <scope>NUCLEOTIDE SEQUENCE [LARGE SCALE GENOMIC DNA]</scope>
    <source>
        <strain evidence="3">cv. Victoria</strain>
        <tissue evidence="2">Leaf</tissue>
    </source>
</reference>
<gene>
    <name evidence="2" type="ORF">EJB05_16318</name>
</gene>
<dbReference type="PANTHER" id="PTHR33165:SF30">
    <property type="entry name" value="DUF295 DOMAIN-CONTAINING PROTEIN"/>
    <property type="match status" value="1"/>
</dbReference>
<name>A0A5J9VEK7_9POAL</name>